<organism evidence="1 2">
    <name type="scientific">Plakobranchus ocellatus</name>
    <dbReference type="NCBI Taxonomy" id="259542"/>
    <lineage>
        <taxon>Eukaryota</taxon>
        <taxon>Metazoa</taxon>
        <taxon>Spiralia</taxon>
        <taxon>Lophotrochozoa</taxon>
        <taxon>Mollusca</taxon>
        <taxon>Gastropoda</taxon>
        <taxon>Heterobranchia</taxon>
        <taxon>Euthyneura</taxon>
        <taxon>Panpulmonata</taxon>
        <taxon>Sacoglossa</taxon>
        <taxon>Placobranchoidea</taxon>
        <taxon>Plakobranchidae</taxon>
        <taxon>Plakobranchus</taxon>
    </lineage>
</organism>
<proteinExistence type="predicted"/>
<dbReference type="Proteomes" id="UP000735302">
    <property type="component" value="Unassembled WGS sequence"/>
</dbReference>
<accession>A0AAV3YPY2</accession>
<protein>
    <submittedName>
        <fullName evidence="1">Uncharacterized protein</fullName>
    </submittedName>
</protein>
<name>A0AAV3YPY2_9GAST</name>
<evidence type="ECO:0000313" key="2">
    <source>
        <dbReference type="Proteomes" id="UP000735302"/>
    </source>
</evidence>
<gene>
    <name evidence="1" type="ORF">PoB_001154200</name>
</gene>
<evidence type="ECO:0000313" key="1">
    <source>
        <dbReference type="EMBL" id="GFN85036.1"/>
    </source>
</evidence>
<sequence length="89" mass="9785">MRVIKTKLLALAMVKCSVIEIIVHRQEIALDIKAICRNPKFALGRIFSQVGSFLPVFINHVAFALETLGPPSGTMSVVRPGLTTNRLLL</sequence>
<comment type="caution">
    <text evidence="1">The sequence shown here is derived from an EMBL/GenBank/DDBJ whole genome shotgun (WGS) entry which is preliminary data.</text>
</comment>
<dbReference type="EMBL" id="BLXT01001356">
    <property type="protein sequence ID" value="GFN85036.1"/>
    <property type="molecule type" value="Genomic_DNA"/>
</dbReference>
<dbReference type="AlphaFoldDB" id="A0AAV3YPY2"/>
<reference evidence="1 2" key="1">
    <citation type="journal article" date="2021" name="Elife">
        <title>Chloroplast acquisition without the gene transfer in kleptoplastic sea slugs, Plakobranchus ocellatus.</title>
        <authorList>
            <person name="Maeda T."/>
            <person name="Takahashi S."/>
            <person name="Yoshida T."/>
            <person name="Shimamura S."/>
            <person name="Takaki Y."/>
            <person name="Nagai Y."/>
            <person name="Toyoda A."/>
            <person name="Suzuki Y."/>
            <person name="Arimoto A."/>
            <person name="Ishii H."/>
            <person name="Satoh N."/>
            <person name="Nishiyama T."/>
            <person name="Hasebe M."/>
            <person name="Maruyama T."/>
            <person name="Minagawa J."/>
            <person name="Obokata J."/>
            <person name="Shigenobu S."/>
        </authorList>
    </citation>
    <scope>NUCLEOTIDE SEQUENCE [LARGE SCALE GENOMIC DNA]</scope>
</reference>
<keyword evidence="2" id="KW-1185">Reference proteome</keyword>